<evidence type="ECO:0000259" key="3">
    <source>
        <dbReference type="PROSITE" id="PS50041"/>
    </source>
</evidence>
<protein>
    <submittedName>
        <fullName evidence="5">C-type lectin lectoxin-Lio3</fullName>
    </submittedName>
</protein>
<evidence type="ECO:0000313" key="4">
    <source>
        <dbReference type="Proteomes" id="UP000694888"/>
    </source>
</evidence>
<feature type="chain" id="PRO_5045507957" evidence="2">
    <location>
        <begin position="20"/>
        <end position="221"/>
    </location>
</feature>
<keyword evidence="2" id="KW-0732">Signal</keyword>
<evidence type="ECO:0000313" key="5">
    <source>
        <dbReference type="RefSeq" id="XP_012945112.1"/>
    </source>
</evidence>
<dbReference type="Proteomes" id="UP000694888">
    <property type="component" value="Unplaced"/>
</dbReference>
<accession>A0ABM1ACK1</accession>
<keyword evidence="1" id="KW-0812">Transmembrane</keyword>
<evidence type="ECO:0000256" key="1">
    <source>
        <dbReference type="SAM" id="Phobius"/>
    </source>
</evidence>
<gene>
    <name evidence="5" type="primary">LOC106013570</name>
</gene>
<feature type="transmembrane region" description="Helical" evidence="1">
    <location>
        <begin position="192"/>
        <end position="215"/>
    </location>
</feature>
<dbReference type="Gene3D" id="3.10.100.10">
    <property type="entry name" value="Mannose-Binding Protein A, subunit A"/>
    <property type="match status" value="1"/>
</dbReference>
<sequence length="221" mass="24898">MDILFALTAAAIVVAVSNASPSCPAHVQSVAKSYTTVHKHTCYLFVDKEVYWNTARDACWDLGGEMLAIMDEQTMTFVRDTLNSDKLGWRRSGVWLGARVRSRRWRWTNGERMTYTNWASGQPSNFLSLFSVEDCALMRAGDGWQWHDYVCGSLKFHYNYVCQFPLSKPGDRAGRVATSATSQEEDNGYTSILAIIIGVSAGFLLILLVVFLLVFRHHRNA</sequence>
<dbReference type="CDD" id="cd00037">
    <property type="entry name" value="CLECT"/>
    <property type="match status" value="1"/>
</dbReference>
<dbReference type="PANTHER" id="PTHR22803">
    <property type="entry name" value="MANNOSE, PHOSPHOLIPASE, LECTIN RECEPTOR RELATED"/>
    <property type="match status" value="1"/>
</dbReference>
<dbReference type="InterPro" id="IPR001304">
    <property type="entry name" value="C-type_lectin-like"/>
</dbReference>
<dbReference type="SMART" id="SM00034">
    <property type="entry name" value="CLECT"/>
    <property type="match status" value="1"/>
</dbReference>
<keyword evidence="4" id="KW-1185">Reference proteome</keyword>
<reference evidence="5" key="1">
    <citation type="submission" date="2025-08" db="UniProtKB">
        <authorList>
            <consortium name="RefSeq"/>
        </authorList>
    </citation>
    <scope>IDENTIFICATION</scope>
</reference>
<dbReference type="PROSITE" id="PS50041">
    <property type="entry name" value="C_TYPE_LECTIN_2"/>
    <property type="match status" value="1"/>
</dbReference>
<dbReference type="GeneID" id="106013570"/>
<dbReference type="InterPro" id="IPR016187">
    <property type="entry name" value="CTDL_fold"/>
</dbReference>
<keyword evidence="1" id="KW-0472">Membrane</keyword>
<dbReference type="InterPro" id="IPR050111">
    <property type="entry name" value="C-type_lectin/snaclec_domain"/>
</dbReference>
<dbReference type="SUPFAM" id="SSF56436">
    <property type="entry name" value="C-type lectin-like"/>
    <property type="match status" value="1"/>
</dbReference>
<dbReference type="InterPro" id="IPR016186">
    <property type="entry name" value="C-type_lectin-like/link_sf"/>
</dbReference>
<organism evidence="4 5">
    <name type="scientific">Aplysia californica</name>
    <name type="common">California sea hare</name>
    <dbReference type="NCBI Taxonomy" id="6500"/>
    <lineage>
        <taxon>Eukaryota</taxon>
        <taxon>Metazoa</taxon>
        <taxon>Spiralia</taxon>
        <taxon>Lophotrochozoa</taxon>
        <taxon>Mollusca</taxon>
        <taxon>Gastropoda</taxon>
        <taxon>Heterobranchia</taxon>
        <taxon>Euthyneura</taxon>
        <taxon>Tectipleura</taxon>
        <taxon>Aplysiida</taxon>
        <taxon>Aplysioidea</taxon>
        <taxon>Aplysiidae</taxon>
        <taxon>Aplysia</taxon>
    </lineage>
</organism>
<feature type="signal peptide" evidence="2">
    <location>
        <begin position="1"/>
        <end position="19"/>
    </location>
</feature>
<name>A0ABM1ACK1_APLCA</name>
<dbReference type="RefSeq" id="XP_012945112.1">
    <property type="nucleotide sequence ID" value="XM_013089658.2"/>
</dbReference>
<feature type="non-terminal residue" evidence="5">
    <location>
        <position position="221"/>
    </location>
</feature>
<keyword evidence="1" id="KW-1133">Transmembrane helix</keyword>
<dbReference type="Pfam" id="PF00059">
    <property type="entry name" value="Lectin_C"/>
    <property type="match status" value="1"/>
</dbReference>
<feature type="domain" description="C-type lectin" evidence="3">
    <location>
        <begin position="38"/>
        <end position="151"/>
    </location>
</feature>
<proteinExistence type="predicted"/>
<evidence type="ECO:0000256" key="2">
    <source>
        <dbReference type="SAM" id="SignalP"/>
    </source>
</evidence>